<keyword evidence="1" id="KW-0732">Signal</keyword>
<comment type="caution">
    <text evidence="3">The sequence shown here is derived from an EMBL/GenBank/DDBJ whole genome shotgun (WGS) entry which is preliminary data.</text>
</comment>
<dbReference type="InterPro" id="IPR036397">
    <property type="entry name" value="RNaseH_sf"/>
</dbReference>
<dbReference type="OrthoDB" id="1002594at2759"/>
<accession>A0A7J8UBC7</accession>
<dbReference type="InterPro" id="IPR053151">
    <property type="entry name" value="RNase_H-like"/>
</dbReference>
<keyword evidence="4" id="KW-1185">Reference proteome</keyword>
<dbReference type="InterPro" id="IPR012337">
    <property type="entry name" value="RNaseH-like_sf"/>
</dbReference>
<name>A0A7J8UBC7_9ROSI</name>
<dbReference type="EMBL" id="JABFAB010000005">
    <property type="protein sequence ID" value="MBA0647710.1"/>
    <property type="molecule type" value="Genomic_DNA"/>
</dbReference>
<evidence type="ECO:0000259" key="2">
    <source>
        <dbReference type="Pfam" id="PF13456"/>
    </source>
</evidence>
<feature type="signal peptide" evidence="1">
    <location>
        <begin position="1"/>
        <end position="24"/>
    </location>
</feature>
<proteinExistence type="predicted"/>
<dbReference type="Pfam" id="PF13456">
    <property type="entry name" value="RVT_3"/>
    <property type="match status" value="1"/>
</dbReference>
<sequence length="139" mass="15681">MMAPVVYVVIILKIFCMLPETVQVIPDASKDVSRRNEQISVAQVLESWISLCTDRAVQIVSGNATARGVIRNGNEEWIMGYNRYLGKCSVFDAELWGILDGLALIQYRRYDGVMIQTDSLEVVKAIQDTKILFLILLIE</sequence>
<evidence type="ECO:0000313" key="3">
    <source>
        <dbReference type="EMBL" id="MBA0647710.1"/>
    </source>
</evidence>
<dbReference type="GO" id="GO:0003676">
    <property type="term" value="F:nucleic acid binding"/>
    <property type="evidence" value="ECO:0007669"/>
    <property type="project" value="InterPro"/>
</dbReference>
<evidence type="ECO:0000256" key="1">
    <source>
        <dbReference type="SAM" id="SignalP"/>
    </source>
</evidence>
<protein>
    <recommendedName>
        <fullName evidence="2">RNase H type-1 domain-containing protein</fullName>
    </recommendedName>
</protein>
<dbReference type="Proteomes" id="UP000593573">
    <property type="component" value="Unassembled WGS sequence"/>
</dbReference>
<dbReference type="AlphaFoldDB" id="A0A7J8UBC7"/>
<dbReference type="GO" id="GO:0004523">
    <property type="term" value="F:RNA-DNA hybrid ribonuclease activity"/>
    <property type="evidence" value="ECO:0007669"/>
    <property type="project" value="InterPro"/>
</dbReference>
<dbReference type="PANTHER" id="PTHR47723">
    <property type="entry name" value="OS05G0353850 PROTEIN"/>
    <property type="match status" value="1"/>
</dbReference>
<organism evidence="3 4">
    <name type="scientific">Gossypium klotzschianum</name>
    <dbReference type="NCBI Taxonomy" id="34286"/>
    <lineage>
        <taxon>Eukaryota</taxon>
        <taxon>Viridiplantae</taxon>
        <taxon>Streptophyta</taxon>
        <taxon>Embryophyta</taxon>
        <taxon>Tracheophyta</taxon>
        <taxon>Spermatophyta</taxon>
        <taxon>Magnoliopsida</taxon>
        <taxon>eudicotyledons</taxon>
        <taxon>Gunneridae</taxon>
        <taxon>Pentapetalae</taxon>
        <taxon>rosids</taxon>
        <taxon>malvids</taxon>
        <taxon>Malvales</taxon>
        <taxon>Malvaceae</taxon>
        <taxon>Malvoideae</taxon>
        <taxon>Gossypium</taxon>
    </lineage>
</organism>
<dbReference type="Gene3D" id="3.30.420.10">
    <property type="entry name" value="Ribonuclease H-like superfamily/Ribonuclease H"/>
    <property type="match status" value="1"/>
</dbReference>
<dbReference type="InterPro" id="IPR002156">
    <property type="entry name" value="RNaseH_domain"/>
</dbReference>
<gene>
    <name evidence="3" type="ORF">Goklo_015546</name>
</gene>
<dbReference type="CDD" id="cd06222">
    <property type="entry name" value="RNase_H_like"/>
    <property type="match status" value="1"/>
</dbReference>
<feature type="domain" description="RNase H type-1" evidence="2">
    <location>
        <begin position="57"/>
        <end position="129"/>
    </location>
</feature>
<reference evidence="3 4" key="1">
    <citation type="journal article" date="2019" name="Genome Biol. Evol.">
        <title>Insights into the evolution of the New World diploid cottons (Gossypium, subgenus Houzingenia) based on genome sequencing.</title>
        <authorList>
            <person name="Grover C.E."/>
            <person name="Arick M.A. 2nd"/>
            <person name="Thrash A."/>
            <person name="Conover J.L."/>
            <person name="Sanders W.S."/>
            <person name="Peterson D.G."/>
            <person name="Frelichowski J.E."/>
            <person name="Scheffler J.A."/>
            <person name="Scheffler B.E."/>
            <person name="Wendel J.F."/>
        </authorList>
    </citation>
    <scope>NUCLEOTIDE SEQUENCE [LARGE SCALE GENOMIC DNA]</scope>
    <source>
        <strain evidence="3">57</strain>
        <tissue evidence="3">Leaf</tissue>
    </source>
</reference>
<feature type="chain" id="PRO_5029700636" description="RNase H type-1 domain-containing protein" evidence="1">
    <location>
        <begin position="25"/>
        <end position="139"/>
    </location>
</feature>
<dbReference type="PANTHER" id="PTHR47723:SF13">
    <property type="entry name" value="PUTATIVE-RELATED"/>
    <property type="match status" value="1"/>
</dbReference>
<evidence type="ECO:0000313" key="4">
    <source>
        <dbReference type="Proteomes" id="UP000593573"/>
    </source>
</evidence>
<dbReference type="InterPro" id="IPR044730">
    <property type="entry name" value="RNase_H-like_dom_plant"/>
</dbReference>
<dbReference type="SUPFAM" id="SSF53098">
    <property type="entry name" value="Ribonuclease H-like"/>
    <property type="match status" value="1"/>
</dbReference>